<comment type="subunit">
    <text evidence="1">Interacts transiently with the RNA polymerase catalytic core formed by RpoA, RpoB, RpoC and RpoZ (2 alpha, 1 beta, 1 beta' and 1 omega subunit) to form the RNA polymerase holoenzyme that can initiate transcription.</text>
</comment>
<dbReference type="NCBIfam" id="TIGR02937">
    <property type="entry name" value="sigma70-ECF"/>
    <property type="match status" value="1"/>
</dbReference>
<feature type="domain" description="RNA polymerase sigma factor 70 region 4 type 2" evidence="3">
    <location>
        <begin position="110"/>
        <end position="159"/>
    </location>
</feature>
<dbReference type="PANTHER" id="PTHR30173:SF36">
    <property type="entry name" value="ECF RNA POLYMERASE SIGMA FACTOR SIGJ"/>
    <property type="match status" value="1"/>
</dbReference>
<dbReference type="Gene3D" id="1.10.1740.10">
    <property type="match status" value="1"/>
</dbReference>
<dbReference type="Gene3D" id="3.10.450.50">
    <property type="match status" value="1"/>
</dbReference>
<dbReference type="InterPro" id="IPR007627">
    <property type="entry name" value="RNA_pol_sigma70_r2"/>
</dbReference>
<evidence type="ECO:0000259" key="2">
    <source>
        <dbReference type="Pfam" id="PF04542"/>
    </source>
</evidence>
<comment type="caution">
    <text evidence="4">The sequence shown here is derived from an EMBL/GenBank/DDBJ whole genome shotgun (WGS) entry which is preliminary data.</text>
</comment>
<dbReference type="EMBL" id="RHHS01000029">
    <property type="protein sequence ID" value="RNB56312.1"/>
    <property type="molecule type" value="Genomic_DNA"/>
</dbReference>
<evidence type="ECO:0000313" key="4">
    <source>
        <dbReference type="EMBL" id="RNB56312.1"/>
    </source>
</evidence>
<dbReference type="InterPro" id="IPR036388">
    <property type="entry name" value="WH-like_DNA-bd_sf"/>
</dbReference>
<dbReference type="InterPro" id="IPR013249">
    <property type="entry name" value="RNA_pol_sigma70_r4_t2"/>
</dbReference>
<dbReference type="GO" id="GO:0006352">
    <property type="term" value="P:DNA-templated transcription initiation"/>
    <property type="evidence" value="ECO:0007669"/>
    <property type="project" value="InterPro"/>
</dbReference>
<dbReference type="SUPFAM" id="SSF54427">
    <property type="entry name" value="NTF2-like"/>
    <property type="match status" value="1"/>
</dbReference>
<dbReference type="OrthoDB" id="3211555at2"/>
<dbReference type="SUPFAM" id="SSF88659">
    <property type="entry name" value="Sigma3 and sigma4 domains of RNA polymerase sigma factors"/>
    <property type="match status" value="1"/>
</dbReference>
<dbReference type="InterPro" id="IPR013324">
    <property type="entry name" value="RNA_pol_sigma_r3/r4-like"/>
</dbReference>
<reference evidence="4 5" key="1">
    <citation type="submission" date="2018-10" db="EMBL/GenBank/DDBJ databases">
        <title>Phylogenomics of Brevibacillus.</title>
        <authorList>
            <person name="Dunlap C."/>
        </authorList>
    </citation>
    <scope>NUCLEOTIDE SEQUENCE [LARGE SCALE GENOMIC DNA]</scope>
    <source>
        <strain evidence="4 5">DSM 100115</strain>
    </source>
</reference>
<dbReference type="InterPro" id="IPR013325">
    <property type="entry name" value="RNA_pol_sigma_r2"/>
</dbReference>
<name>A0A3M8AYZ3_9BACL</name>
<evidence type="ECO:0000259" key="3">
    <source>
        <dbReference type="Pfam" id="PF08281"/>
    </source>
</evidence>
<organism evidence="4 5">
    <name type="scientific">Brevibacillus gelatini</name>
    <dbReference type="NCBI Taxonomy" id="1655277"/>
    <lineage>
        <taxon>Bacteria</taxon>
        <taxon>Bacillati</taxon>
        <taxon>Bacillota</taxon>
        <taxon>Bacilli</taxon>
        <taxon>Bacillales</taxon>
        <taxon>Paenibacillaceae</taxon>
        <taxon>Brevibacillus</taxon>
    </lineage>
</organism>
<feature type="domain" description="RNA polymerase sigma-70 region 2" evidence="2">
    <location>
        <begin position="9"/>
        <end position="73"/>
    </location>
</feature>
<evidence type="ECO:0000313" key="5">
    <source>
        <dbReference type="Proteomes" id="UP000268829"/>
    </source>
</evidence>
<dbReference type="GO" id="GO:0003677">
    <property type="term" value="F:DNA binding"/>
    <property type="evidence" value="ECO:0007669"/>
    <property type="project" value="InterPro"/>
</dbReference>
<dbReference type="Proteomes" id="UP000268829">
    <property type="component" value="Unassembled WGS sequence"/>
</dbReference>
<dbReference type="InterPro" id="IPR052704">
    <property type="entry name" value="ECF_Sigma-70_Domain"/>
</dbReference>
<dbReference type="GO" id="GO:0016987">
    <property type="term" value="F:sigma factor activity"/>
    <property type="evidence" value="ECO:0007669"/>
    <property type="project" value="InterPro"/>
</dbReference>
<evidence type="ECO:0000256" key="1">
    <source>
        <dbReference type="ARBA" id="ARBA00011344"/>
    </source>
</evidence>
<dbReference type="AlphaFoldDB" id="A0A3M8AYZ3"/>
<sequence>MKESMEQVYRKYKGLMFSLAYQMTGSVAEAEDIVQETFVALADANINDILHVKSYLCKAVTNRCLDTLKSARWKREQYVGEWLPEPLFDDRGAHDPLHAVIAEESVSYSLLVLLDTLSPAERAVYVLRTALDLEYRAIAEMLDKTEASCRKLYSRAQQRLKASGLPQNTVPARSRKLIEQLIQAISRADATALVQLLTEDAVLISDGGGKARAALRPIFSGKRVAAFWLGVWPKWADHSAIEIRSINGEDGIAVYSQGELKVTIQLRLSQEKDRIERMYMIVNPEKLAHLQK</sequence>
<dbReference type="Gene3D" id="1.10.10.10">
    <property type="entry name" value="Winged helix-like DNA-binding domain superfamily/Winged helix DNA-binding domain"/>
    <property type="match status" value="1"/>
</dbReference>
<proteinExistence type="predicted"/>
<dbReference type="PANTHER" id="PTHR30173">
    <property type="entry name" value="SIGMA 19 FACTOR"/>
    <property type="match status" value="1"/>
</dbReference>
<dbReference type="NCBIfam" id="NF007214">
    <property type="entry name" value="PRK09636.1"/>
    <property type="match status" value="1"/>
</dbReference>
<dbReference type="Pfam" id="PF04542">
    <property type="entry name" value="Sigma70_r2"/>
    <property type="match status" value="1"/>
</dbReference>
<keyword evidence="5" id="KW-1185">Reference proteome</keyword>
<accession>A0A3M8AYZ3</accession>
<dbReference type="InterPro" id="IPR014284">
    <property type="entry name" value="RNA_pol_sigma-70_dom"/>
</dbReference>
<dbReference type="Pfam" id="PF08281">
    <property type="entry name" value="Sigma70_r4_2"/>
    <property type="match status" value="1"/>
</dbReference>
<dbReference type="InterPro" id="IPR032710">
    <property type="entry name" value="NTF2-like_dom_sf"/>
</dbReference>
<protein>
    <submittedName>
        <fullName evidence="4">Sigma-70 family RNA polymerase sigma factor</fullName>
    </submittedName>
</protein>
<dbReference type="SUPFAM" id="SSF88946">
    <property type="entry name" value="Sigma2 domain of RNA polymerase sigma factors"/>
    <property type="match status" value="1"/>
</dbReference>
<gene>
    <name evidence="4" type="ORF">EDM57_12670</name>
</gene>